<proteinExistence type="inferred from homology"/>
<dbReference type="GO" id="GO:0019706">
    <property type="term" value="F:protein-cysteine S-palmitoyltransferase activity"/>
    <property type="evidence" value="ECO:0007669"/>
    <property type="project" value="UniProtKB-EC"/>
</dbReference>
<evidence type="ECO:0000256" key="4">
    <source>
        <dbReference type="ARBA" id="ARBA00022989"/>
    </source>
</evidence>
<dbReference type="GO" id="GO:0006612">
    <property type="term" value="P:protein targeting to membrane"/>
    <property type="evidence" value="ECO:0007669"/>
    <property type="project" value="TreeGrafter"/>
</dbReference>
<feature type="domain" description="Palmitoyltransferase DHHC" evidence="9">
    <location>
        <begin position="14"/>
        <end position="133"/>
    </location>
</feature>
<accession>A0A8J8STV9</accession>
<evidence type="ECO:0000256" key="1">
    <source>
        <dbReference type="ARBA" id="ARBA00004141"/>
    </source>
</evidence>
<evidence type="ECO:0000256" key="8">
    <source>
        <dbReference type="RuleBase" id="RU079119"/>
    </source>
</evidence>
<name>A0A8J8STV9_HALGN</name>
<gene>
    <name evidence="10" type="ORF">FGO68_gene4026</name>
</gene>
<organism evidence="10 11">
    <name type="scientific">Halteria grandinella</name>
    <dbReference type="NCBI Taxonomy" id="5974"/>
    <lineage>
        <taxon>Eukaryota</taxon>
        <taxon>Sar</taxon>
        <taxon>Alveolata</taxon>
        <taxon>Ciliophora</taxon>
        <taxon>Intramacronucleata</taxon>
        <taxon>Spirotrichea</taxon>
        <taxon>Stichotrichia</taxon>
        <taxon>Sporadotrichida</taxon>
        <taxon>Halteriidae</taxon>
        <taxon>Halteria</taxon>
    </lineage>
</organism>
<evidence type="ECO:0000313" key="10">
    <source>
        <dbReference type="EMBL" id="TNV70580.1"/>
    </source>
</evidence>
<comment type="domain">
    <text evidence="8">The DHHC domain is required for palmitoyltransferase activity.</text>
</comment>
<dbReference type="InterPro" id="IPR039859">
    <property type="entry name" value="PFA4/ZDH16/20/ERF2-like"/>
</dbReference>
<keyword evidence="11" id="KW-1185">Reference proteome</keyword>
<dbReference type="PANTHER" id="PTHR22883">
    <property type="entry name" value="ZINC FINGER DHHC DOMAIN CONTAINING PROTEIN"/>
    <property type="match status" value="1"/>
</dbReference>
<comment type="caution">
    <text evidence="10">The sequence shown here is derived from an EMBL/GenBank/DDBJ whole genome shotgun (WGS) entry which is preliminary data.</text>
</comment>
<dbReference type="Proteomes" id="UP000785679">
    <property type="component" value="Unassembled WGS sequence"/>
</dbReference>
<evidence type="ECO:0000313" key="11">
    <source>
        <dbReference type="Proteomes" id="UP000785679"/>
    </source>
</evidence>
<sequence length="162" mass="19298">MEEIDFRQGYQVVEGRNYCERCHQFKPPRSHHCSQCDMCVLKMDHHCPWVANCIGLRNYRFFIQATFYGIICSIFQLVTFIYQMYGQLTQDYQYIRYLSIAANLMITSLLLYLFQYHCKLISRNMTTIEDLNQEKSNFNGTICTNIQASFKGAHWILWFIPV</sequence>
<evidence type="ECO:0000259" key="9">
    <source>
        <dbReference type="Pfam" id="PF01529"/>
    </source>
</evidence>
<dbReference type="AlphaFoldDB" id="A0A8J8STV9"/>
<dbReference type="PROSITE" id="PS50216">
    <property type="entry name" value="DHHC"/>
    <property type="match status" value="1"/>
</dbReference>
<comment type="similarity">
    <text evidence="7">Belongs to the DHHC palmitoyltransferase family. PFA5 subfamily.</text>
</comment>
<comment type="catalytic activity">
    <reaction evidence="8">
        <text>L-cysteinyl-[protein] + hexadecanoyl-CoA = S-hexadecanoyl-L-cysteinyl-[protein] + CoA</text>
        <dbReference type="Rhea" id="RHEA:36683"/>
        <dbReference type="Rhea" id="RHEA-COMP:10131"/>
        <dbReference type="Rhea" id="RHEA-COMP:11032"/>
        <dbReference type="ChEBI" id="CHEBI:29950"/>
        <dbReference type="ChEBI" id="CHEBI:57287"/>
        <dbReference type="ChEBI" id="CHEBI:57379"/>
        <dbReference type="ChEBI" id="CHEBI:74151"/>
        <dbReference type="EC" id="2.3.1.225"/>
    </reaction>
</comment>
<protein>
    <recommendedName>
        <fullName evidence="8">Palmitoyltransferase</fullName>
        <ecNumber evidence="8">2.3.1.225</ecNumber>
    </recommendedName>
</protein>
<evidence type="ECO:0000256" key="2">
    <source>
        <dbReference type="ARBA" id="ARBA00022679"/>
    </source>
</evidence>
<keyword evidence="4 8" id="KW-1133">Transmembrane helix</keyword>
<keyword evidence="3 8" id="KW-0812">Transmembrane</keyword>
<reference evidence="10" key="1">
    <citation type="submission" date="2019-06" db="EMBL/GenBank/DDBJ databases">
        <authorList>
            <person name="Zheng W."/>
        </authorList>
    </citation>
    <scope>NUCLEOTIDE SEQUENCE</scope>
    <source>
        <strain evidence="10">QDHG01</strain>
    </source>
</reference>
<dbReference type="PANTHER" id="PTHR22883:SF23">
    <property type="entry name" value="PALMITOYLTRANSFERASE ZDHHC6"/>
    <property type="match status" value="1"/>
</dbReference>
<feature type="transmembrane region" description="Helical" evidence="8">
    <location>
        <begin position="94"/>
        <end position="114"/>
    </location>
</feature>
<dbReference type="OrthoDB" id="331948at2759"/>
<evidence type="ECO:0000256" key="3">
    <source>
        <dbReference type="ARBA" id="ARBA00022692"/>
    </source>
</evidence>
<evidence type="ECO:0000256" key="5">
    <source>
        <dbReference type="ARBA" id="ARBA00023136"/>
    </source>
</evidence>
<feature type="transmembrane region" description="Helical" evidence="8">
    <location>
        <begin position="61"/>
        <end position="82"/>
    </location>
</feature>
<dbReference type="EC" id="2.3.1.225" evidence="8"/>
<dbReference type="Pfam" id="PF01529">
    <property type="entry name" value="DHHC"/>
    <property type="match status" value="1"/>
</dbReference>
<keyword evidence="6 8" id="KW-0012">Acyltransferase</keyword>
<dbReference type="GO" id="GO:0016020">
    <property type="term" value="C:membrane"/>
    <property type="evidence" value="ECO:0007669"/>
    <property type="project" value="UniProtKB-SubCell"/>
</dbReference>
<dbReference type="InterPro" id="IPR001594">
    <property type="entry name" value="Palmitoyltrfase_DHHC"/>
</dbReference>
<evidence type="ECO:0000256" key="7">
    <source>
        <dbReference type="ARBA" id="ARBA00038298"/>
    </source>
</evidence>
<dbReference type="GO" id="GO:0005794">
    <property type="term" value="C:Golgi apparatus"/>
    <property type="evidence" value="ECO:0007669"/>
    <property type="project" value="TreeGrafter"/>
</dbReference>
<comment type="subcellular location">
    <subcellularLocation>
        <location evidence="1">Membrane</location>
        <topology evidence="1">Multi-pass membrane protein</topology>
    </subcellularLocation>
</comment>
<keyword evidence="5 8" id="KW-0472">Membrane</keyword>
<keyword evidence="2 8" id="KW-0808">Transferase</keyword>
<evidence type="ECO:0000256" key="6">
    <source>
        <dbReference type="ARBA" id="ARBA00023315"/>
    </source>
</evidence>
<dbReference type="GO" id="GO:0005783">
    <property type="term" value="C:endoplasmic reticulum"/>
    <property type="evidence" value="ECO:0007669"/>
    <property type="project" value="TreeGrafter"/>
</dbReference>
<dbReference type="EMBL" id="RRYP01035678">
    <property type="protein sequence ID" value="TNV70580.1"/>
    <property type="molecule type" value="Genomic_DNA"/>
</dbReference>